<dbReference type="KEGG" id="cmi:pCM2_0051"/>
<gene>
    <name evidence="2" type="ordered locus">pCM2_0051</name>
</gene>
<evidence type="ECO:0000313" key="3">
    <source>
        <dbReference type="Proteomes" id="UP000001564"/>
    </source>
</evidence>
<organism evidence="2 3">
    <name type="scientific">Clavibacter michiganensis subsp. michiganensis (strain NCPPB 382)</name>
    <dbReference type="NCBI Taxonomy" id="443906"/>
    <lineage>
        <taxon>Bacteria</taxon>
        <taxon>Bacillati</taxon>
        <taxon>Actinomycetota</taxon>
        <taxon>Actinomycetes</taxon>
        <taxon>Micrococcales</taxon>
        <taxon>Microbacteriaceae</taxon>
        <taxon>Clavibacter</taxon>
    </lineage>
</organism>
<dbReference type="AlphaFoldDB" id="A5CLR4"/>
<feature type="compositionally biased region" description="Basic and acidic residues" evidence="1">
    <location>
        <begin position="20"/>
        <end position="39"/>
    </location>
</feature>
<name>A5CLR4_CLAM3</name>
<reference evidence="2 3" key="1">
    <citation type="journal article" date="2008" name="J. Bacteriol.">
        <title>The genome sequence of the tomato-pathogenic actinomycete Clavibacter michiganensis subsp. michiganensis NCPPB382 reveals a large island involved in pathogenicity.</title>
        <authorList>
            <person name="Gartemann K.H."/>
            <person name="Abt B."/>
            <person name="Bekel T."/>
            <person name="Burger A."/>
            <person name="Engemann J."/>
            <person name="Flugel M."/>
            <person name="Gaigalat L."/>
            <person name="Goesmann A."/>
            <person name="Grafen I."/>
            <person name="Kalinowski J."/>
            <person name="Kaup O."/>
            <person name="Kirchner O."/>
            <person name="Krause L."/>
            <person name="Linke B."/>
            <person name="McHardy A."/>
            <person name="Meyer F."/>
            <person name="Pohle S."/>
            <person name="Ruckert C."/>
            <person name="Schneiker S."/>
            <person name="Zellermann E.M."/>
            <person name="Puhler A."/>
            <person name="Eichenlaub R."/>
            <person name="Kaiser O."/>
            <person name="Bartels D."/>
        </authorList>
    </citation>
    <scope>NUCLEOTIDE SEQUENCE [LARGE SCALE GENOMIC DNA]</scope>
    <source>
        <strain evidence="2 3">NCPPB 382</strain>
        <plasmid evidence="2">pCM2</plasmid>
    </source>
</reference>
<protein>
    <submittedName>
        <fullName evidence="2">Uncharacterized protein</fullName>
    </submittedName>
</protein>
<evidence type="ECO:0000313" key="2">
    <source>
        <dbReference type="EMBL" id="CAM98535.1"/>
    </source>
</evidence>
<keyword evidence="2" id="KW-0614">Plasmid</keyword>
<geneLocation type="plasmid" evidence="2 3">
    <name>pCM2</name>
</geneLocation>
<keyword evidence="3" id="KW-1185">Reference proteome</keyword>
<proteinExistence type="predicted"/>
<evidence type="ECO:0000256" key="1">
    <source>
        <dbReference type="SAM" id="MobiDB-lite"/>
    </source>
</evidence>
<feature type="compositionally biased region" description="Low complexity" evidence="1">
    <location>
        <begin position="70"/>
        <end position="81"/>
    </location>
</feature>
<dbReference type="Proteomes" id="UP000001564">
    <property type="component" value="Plasmid pCM2"/>
</dbReference>
<feature type="region of interest" description="Disordered" evidence="1">
    <location>
        <begin position="1"/>
        <end position="93"/>
    </location>
</feature>
<accession>A5CLR4</accession>
<sequence length="115" mass="12361">MTLKGPSHGGRGVVGTPPHKSVDVARRRLHERGPPERARALSRQPVGGDNRDHGVAASEQVVEQASPDESTSISTQTSNNTDDSRGGCGWRQRGPLHLAAIDAWDAQAARQPNRR</sequence>
<dbReference type="EMBL" id="AM711866">
    <property type="protein sequence ID" value="CAM98535.1"/>
    <property type="molecule type" value="Genomic_DNA"/>
</dbReference>
<dbReference type="HOGENOM" id="CLU_2104663_0_0_11"/>